<evidence type="ECO:0000256" key="2">
    <source>
        <dbReference type="ARBA" id="ARBA00022692"/>
    </source>
</evidence>
<keyword evidence="4 5" id="KW-0472">Membrane</keyword>
<keyword evidence="2 5" id="KW-0812">Transmembrane</keyword>
<comment type="caution">
    <text evidence="7">The sequence shown here is derived from an EMBL/GenBank/DDBJ whole genome shotgun (WGS) entry which is preliminary data.</text>
</comment>
<dbReference type="InterPro" id="IPR013525">
    <property type="entry name" value="ABC2_TM"/>
</dbReference>
<protein>
    <submittedName>
        <fullName evidence="7">ABC transporter permease</fullName>
    </submittedName>
</protein>
<evidence type="ECO:0000256" key="5">
    <source>
        <dbReference type="SAM" id="Phobius"/>
    </source>
</evidence>
<reference evidence="7 8" key="1">
    <citation type="submission" date="2020-08" db="EMBL/GenBank/DDBJ databases">
        <title>Genome public.</title>
        <authorList>
            <person name="Liu C."/>
            <person name="Sun Q."/>
        </authorList>
    </citation>
    <scope>NUCLEOTIDE SEQUENCE [LARGE SCALE GENOMIC DNA]</scope>
    <source>
        <strain evidence="7 8">BX3</strain>
    </source>
</reference>
<dbReference type="EMBL" id="JACRSW010000015">
    <property type="protein sequence ID" value="MBC8557003.1"/>
    <property type="molecule type" value="Genomic_DNA"/>
</dbReference>
<sequence>MIKYSLLRILRDRVTIFWALCFPFILATLFEVSFGHMNDSLDQIQTAVVVKRDGQTAQTFQKFLKEVQKEDNDLLAVSTMDQKEADRKLKSEKIAGYYLLGEDVSLTVAGNGVPESVLQSLMESYDSQAAYLKTILKEKPQQLAAVTQKIGKNVLKSATVKEVTLSGKKVDGMIQYFFSAVAMACMFGCFLGMEAAIRLQANVKAVAARRCVSSTSKMKMALADIAMVILVDYVFVVLFLVYLVFGLKKDFGNNPAPILLITFAGCLIGASMGLLVGSIGKWGEDVKVAIILSVSLGTTFLSGLMVSGIKGLIEKYCPILNRINPSALITDALYSVAVYPDVARYRQDVAIMLLMGALCIAIVFFLTRRVRYDSI</sequence>
<feature type="transmembrane region" description="Helical" evidence="5">
    <location>
        <begin position="349"/>
        <end position="367"/>
    </location>
</feature>
<proteinExistence type="predicted"/>
<feature type="transmembrane region" description="Helical" evidence="5">
    <location>
        <begin position="220"/>
        <end position="245"/>
    </location>
</feature>
<dbReference type="Proteomes" id="UP000637513">
    <property type="component" value="Unassembled WGS sequence"/>
</dbReference>
<dbReference type="InterPro" id="IPR052902">
    <property type="entry name" value="ABC-2_transporter"/>
</dbReference>
<name>A0ABR7MUW2_9FIRM</name>
<evidence type="ECO:0000256" key="3">
    <source>
        <dbReference type="ARBA" id="ARBA00022989"/>
    </source>
</evidence>
<feature type="domain" description="ABC-2 type transporter transmembrane" evidence="6">
    <location>
        <begin position="14"/>
        <end position="364"/>
    </location>
</feature>
<evidence type="ECO:0000256" key="1">
    <source>
        <dbReference type="ARBA" id="ARBA00004141"/>
    </source>
</evidence>
<gene>
    <name evidence="7" type="ORF">H8700_04695</name>
</gene>
<feature type="transmembrane region" description="Helical" evidence="5">
    <location>
        <begin position="12"/>
        <end position="30"/>
    </location>
</feature>
<organism evidence="7 8">
    <name type="scientific">Jutongia hominis</name>
    <dbReference type="NCBI Taxonomy" id="2763664"/>
    <lineage>
        <taxon>Bacteria</taxon>
        <taxon>Bacillati</taxon>
        <taxon>Bacillota</taxon>
        <taxon>Clostridia</taxon>
        <taxon>Lachnospirales</taxon>
        <taxon>Lachnospiraceae</taxon>
        <taxon>Jutongia</taxon>
    </lineage>
</organism>
<comment type="subcellular location">
    <subcellularLocation>
        <location evidence="1">Membrane</location>
        <topology evidence="1">Multi-pass membrane protein</topology>
    </subcellularLocation>
</comment>
<dbReference type="Pfam" id="PF12698">
    <property type="entry name" value="ABC2_membrane_3"/>
    <property type="match status" value="1"/>
</dbReference>
<keyword evidence="8" id="KW-1185">Reference proteome</keyword>
<feature type="transmembrane region" description="Helical" evidence="5">
    <location>
        <begin position="288"/>
        <end position="309"/>
    </location>
</feature>
<dbReference type="RefSeq" id="WP_249303854.1">
    <property type="nucleotide sequence ID" value="NZ_JACRSW010000015.1"/>
</dbReference>
<feature type="transmembrane region" description="Helical" evidence="5">
    <location>
        <begin position="257"/>
        <end position="276"/>
    </location>
</feature>
<evidence type="ECO:0000259" key="6">
    <source>
        <dbReference type="Pfam" id="PF12698"/>
    </source>
</evidence>
<evidence type="ECO:0000256" key="4">
    <source>
        <dbReference type="ARBA" id="ARBA00023136"/>
    </source>
</evidence>
<dbReference type="PANTHER" id="PTHR43027:SF1">
    <property type="entry name" value="DOXORUBICIN RESISTANCE ABC TRANSPORTER PERMEASE PROTEIN DRRC-RELATED"/>
    <property type="match status" value="1"/>
</dbReference>
<accession>A0ABR7MUW2</accession>
<evidence type="ECO:0000313" key="8">
    <source>
        <dbReference type="Proteomes" id="UP000637513"/>
    </source>
</evidence>
<feature type="transmembrane region" description="Helical" evidence="5">
    <location>
        <begin position="176"/>
        <end position="199"/>
    </location>
</feature>
<dbReference type="PANTHER" id="PTHR43027">
    <property type="entry name" value="DOXORUBICIN RESISTANCE ABC TRANSPORTER PERMEASE PROTEIN DRRC-RELATED"/>
    <property type="match status" value="1"/>
</dbReference>
<evidence type="ECO:0000313" key="7">
    <source>
        <dbReference type="EMBL" id="MBC8557003.1"/>
    </source>
</evidence>
<keyword evidence="3 5" id="KW-1133">Transmembrane helix</keyword>